<evidence type="ECO:0000313" key="2">
    <source>
        <dbReference type="Proteomes" id="UP000321926"/>
    </source>
</evidence>
<dbReference type="OrthoDB" id="661524at2"/>
<dbReference type="RefSeq" id="WP_147921008.1">
    <property type="nucleotide sequence ID" value="NZ_VRTY01000019.1"/>
</dbReference>
<name>A0A5C8KAA3_9BACT</name>
<sequence length="106" mass="11347">MAVFNGSEGGEIDLATAKALTQNYRDKQNDPDVVKAHFFGREVLERLLAQKDCVGARMYYGLDEEGKKQLILVGVDANGTDLEDGIILDKSSPCPPNCSVGSSLAG</sequence>
<keyword evidence="2" id="KW-1185">Reference proteome</keyword>
<gene>
    <name evidence="1" type="ORF">FVR03_06920</name>
</gene>
<protein>
    <submittedName>
        <fullName evidence="1">Uncharacterized protein</fullName>
    </submittedName>
</protein>
<evidence type="ECO:0000313" key="1">
    <source>
        <dbReference type="EMBL" id="TXK49109.1"/>
    </source>
</evidence>
<accession>A0A5C8KAA3</accession>
<dbReference type="EMBL" id="VRTY01000019">
    <property type="protein sequence ID" value="TXK49109.1"/>
    <property type="molecule type" value="Genomic_DNA"/>
</dbReference>
<reference evidence="1 2" key="1">
    <citation type="submission" date="2019-08" db="EMBL/GenBank/DDBJ databases">
        <authorList>
            <person name="Shi S."/>
        </authorList>
    </citation>
    <scope>NUCLEOTIDE SEQUENCE [LARGE SCALE GENOMIC DNA]</scope>
    <source>
        <strain evidence="1 2">GY10130</strain>
    </source>
</reference>
<proteinExistence type="predicted"/>
<dbReference type="Proteomes" id="UP000321926">
    <property type="component" value="Unassembled WGS sequence"/>
</dbReference>
<comment type="caution">
    <text evidence="1">The sequence shown here is derived from an EMBL/GenBank/DDBJ whole genome shotgun (WGS) entry which is preliminary data.</text>
</comment>
<dbReference type="AlphaFoldDB" id="A0A5C8KAA3"/>
<organism evidence="1 2">
    <name type="scientific">Pontibacter qinzhouensis</name>
    <dbReference type="NCBI Taxonomy" id="2603253"/>
    <lineage>
        <taxon>Bacteria</taxon>
        <taxon>Pseudomonadati</taxon>
        <taxon>Bacteroidota</taxon>
        <taxon>Cytophagia</taxon>
        <taxon>Cytophagales</taxon>
        <taxon>Hymenobacteraceae</taxon>
        <taxon>Pontibacter</taxon>
    </lineage>
</organism>